<feature type="compositionally biased region" description="Low complexity" evidence="9">
    <location>
        <begin position="726"/>
        <end position="742"/>
    </location>
</feature>
<dbReference type="AlphaFoldDB" id="A0A9W6CS50"/>
<dbReference type="InterPro" id="IPR005481">
    <property type="entry name" value="BC-like_N"/>
</dbReference>
<dbReference type="PROSITE" id="PS50968">
    <property type="entry name" value="BIOTINYL_LIPOYL"/>
    <property type="match status" value="1"/>
</dbReference>
<comment type="caution">
    <text evidence="13">The sequence shown here is derived from an EMBL/GenBank/DDBJ whole genome shotgun (WGS) entry which is preliminary data.</text>
</comment>
<evidence type="ECO:0000256" key="5">
    <source>
        <dbReference type="ARBA" id="ARBA00022840"/>
    </source>
</evidence>
<dbReference type="InterPro" id="IPR011054">
    <property type="entry name" value="Rudment_hybrid_motif"/>
</dbReference>
<organism evidence="13 14">
    <name type="scientific">Agromyces rhizosphaerae</name>
    <dbReference type="NCBI Taxonomy" id="88374"/>
    <lineage>
        <taxon>Bacteria</taxon>
        <taxon>Bacillati</taxon>
        <taxon>Actinomycetota</taxon>
        <taxon>Actinomycetes</taxon>
        <taxon>Micrococcales</taxon>
        <taxon>Microbacteriaceae</taxon>
        <taxon>Agromyces</taxon>
    </lineage>
</organism>
<feature type="domain" description="ATP-grasp" evidence="11">
    <location>
        <begin position="124"/>
        <end position="323"/>
    </location>
</feature>
<dbReference type="SMART" id="SM00878">
    <property type="entry name" value="Biotin_carb_C"/>
    <property type="match status" value="1"/>
</dbReference>
<evidence type="ECO:0000256" key="7">
    <source>
        <dbReference type="ARBA" id="ARBA00046317"/>
    </source>
</evidence>
<keyword evidence="5 8" id="KW-0067">ATP-binding</keyword>
<dbReference type="InterPro" id="IPR011764">
    <property type="entry name" value="Biotin_carboxylation_dom"/>
</dbReference>
<dbReference type="PROSITE" id="PS50975">
    <property type="entry name" value="ATP_GRASP"/>
    <property type="match status" value="1"/>
</dbReference>
<evidence type="ECO:0000259" key="10">
    <source>
        <dbReference type="PROSITE" id="PS50968"/>
    </source>
</evidence>
<dbReference type="EMBL" id="BSDP01000001">
    <property type="protein sequence ID" value="GLI25834.1"/>
    <property type="molecule type" value="Genomic_DNA"/>
</dbReference>
<dbReference type="InterPro" id="IPR005482">
    <property type="entry name" value="Biotin_COase_C"/>
</dbReference>
<evidence type="ECO:0000256" key="3">
    <source>
        <dbReference type="ARBA" id="ARBA00022598"/>
    </source>
</evidence>
<feature type="domain" description="Lipoyl-binding" evidence="10">
    <location>
        <begin position="624"/>
        <end position="701"/>
    </location>
</feature>
<comment type="cofactor">
    <cofactor evidence="1">
        <name>biotin</name>
        <dbReference type="ChEBI" id="CHEBI:57586"/>
    </cofactor>
</comment>
<dbReference type="Pfam" id="PF00289">
    <property type="entry name" value="Biotin_carb_N"/>
    <property type="match status" value="1"/>
</dbReference>
<dbReference type="PROSITE" id="PS00866">
    <property type="entry name" value="CPSASE_1"/>
    <property type="match status" value="1"/>
</dbReference>
<evidence type="ECO:0000259" key="12">
    <source>
        <dbReference type="PROSITE" id="PS50979"/>
    </source>
</evidence>
<evidence type="ECO:0000256" key="9">
    <source>
        <dbReference type="SAM" id="MobiDB-lite"/>
    </source>
</evidence>
<keyword evidence="3" id="KW-0436">Ligase</keyword>
<proteinExistence type="predicted"/>
<feature type="compositionally biased region" description="Low complexity" evidence="9">
    <location>
        <begin position="703"/>
        <end position="720"/>
    </location>
</feature>
<keyword evidence="4 8" id="KW-0547">Nucleotide-binding</keyword>
<comment type="pathway">
    <text evidence="7">Amino-acid degradation; L-leucine degradation.</text>
</comment>
<dbReference type="FunFam" id="3.30.470.20:FF:000028">
    <property type="entry name" value="Methylcrotonoyl-CoA carboxylase subunit alpha, mitochondrial"/>
    <property type="match status" value="1"/>
</dbReference>
<dbReference type="EC" id="6.3.4.14" evidence="2"/>
<gene>
    <name evidence="13" type="ORF">ARHIZOSPH14_00760</name>
</gene>
<dbReference type="SUPFAM" id="SSF51230">
    <property type="entry name" value="Single hybrid motif"/>
    <property type="match status" value="1"/>
</dbReference>
<dbReference type="InterPro" id="IPR050856">
    <property type="entry name" value="Biotin_carboxylase_complex"/>
</dbReference>
<dbReference type="GO" id="GO:0004075">
    <property type="term" value="F:biotin carboxylase activity"/>
    <property type="evidence" value="ECO:0007669"/>
    <property type="project" value="UniProtKB-EC"/>
</dbReference>
<dbReference type="GO" id="GO:0005524">
    <property type="term" value="F:ATP binding"/>
    <property type="evidence" value="ECO:0007669"/>
    <property type="project" value="UniProtKB-UniRule"/>
</dbReference>
<dbReference type="RefSeq" id="WP_281881815.1">
    <property type="nucleotide sequence ID" value="NZ_BSDP01000001.1"/>
</dbReference>
<dbReference type="InterPro" id="IPR000089">
    <property type="entry name" value="Biotin_lipoyl"/>
</dbReference>
<evidence type="ECO:0000256" key="6">
    <source>
        <dbReference type="ARBA" id="ARBA00023267"/>
    </source>
</evidence>
<reference evidence="13" key="1">
    <citation type="submission" date="2022-12" db="EMBL/GenBank/DDBJ databases">
        <title>Reference genome sequencing for broad-spectrum identification of bacterial and archaeal isolates by mass spectrometry.</title>
        <authorList>
            <person name="Sekiguchi Y."/>
            <person name="Tourlousse D.M."/>
        </authorList>
    </citation>
    <scope>NUCLEOTIDE SEQUENCE</scope>
    <source>
        <strain evidence="13">14</strain>
    </source>
</reference>
<dbReference type="InterPro" id="IPR011761">
    <property type="entry name" value="ATP-grasp"/>
</dbReference>
<dbReference type="Pfam" id="PF02785">
    <property type="entry name" value="Biotin_carb_C"/>
    <property type="match status" value="1"/>
</dbReference>
<dbReference type="SUPFAM" id="SSF51246">
    <property type="entry name" value="Rudiment single hybrid motif"/>
    <property type="match status" value="1"/>
</dbReference>
<evidence type="ECO:0000256" key="1">
    <source>
        <dbReference type="ARBA" id="ARBA00001953"/>
    </source>
</evidence>
<keyword evidence="14" id="KW-1185">Reference proteome</keyword>
<dbReference type="PANTHER" id="PTHR18866">
    <property type="entry name" value="CARBOXYLASE:PYRUVATE/ACETYL-COA/PROPIONYL-COA CARBOXYLASE"/>
    <property type="match status" value="1"/>
</dbReference>
<protein>
    <recommendedName>
        <fullName evidence="2">biotin carboxylase</fullName>
        <ecNumber evidence="2">6.3.4.14</ecNumber>
    </recommendedName>
</protein>
<feature type="region of interest" description="Disordered" evidence="9">
    <location>
        <begin position="703"/>
        <end position="742"/>
    </location>
</feature>
<dbReference type="Pfam" id="PF00364">
    <property type="entry name" value="Biotin_lipoyl"/>
    <property type="match status" value="1"/>
</dbReference>
<dbReference type="FunFam" id="3.40.50.20:FF:000010">
    <property type="entry name" value="Propionyl-CoA carboxylase subunit alpha"/>
    <property type="match status" value="1"/>
</dbReference>
<dbReference type="InterPro" id="IPR016185">
    <property type="entry name" value="PreATP-grasp_dom_sf"/>
</dbReference>
<dbReference type="PANTHER" id="PTHR18866:SF33">
    <property type="entry name" value="METHYLCROTONOYL-COA CARBOXYLASE SUBUNIT ALPHA, MITOCHONDRIAL-RELATED"/>
    <property type="match status" value="1"/>
</dbReference>
<dbReference type="GO" id="GO:0046872">
    <property type="term" value="F:metal ion binding"/>
    <property type="evidence" value="ECO:0007669"/>
    <property type="project" value="InterPro"/>
</dbReference>
<dbReference type="Pfam" id="PF02786">
    <property type="entry name" value="CPSase_L_D2"/>
    <property type="match status" value="1"/>
</dbReference>
<sequence length="742" mass="77213">MTAAPFHTVLVANRGEIAVRVIRTLRRLGIRSVAVYSDADATALHVRAADDAVRIGPAAASESYLVPERIVEAALASGAQAVHPGYGFLSEHAGLARACADAGIVFVGPGERALEVMGDKIRAKRHVEASGVPVVPGVAEPGLDDDALVAAAPEVGFPLLVKPSAGGGGKGMQVVRSVDELRAELPGVRRVARAAFGDDALLLERYLERPRHIEVQVLADRHGNVIHLGERECSLQRRHQKVIEEAPSPVVDADTRRRLGDAACAAARSVDYVGAGTVEFLVSDAAPDEFFFIEMNTRLQVEHPVTELVTGVDLVEQQLRIPAGEPLALAQDDIAFDGHAIEARVYAESPERGFLPSTGDVLAYRAPSGPGVRVDSGIDEASVVTAHYDPMLAKVIAHGADRAEALDRLDRALADTVVLGVDTNIAFLRRLLADDAVRAGHLDTGLIDRMPEAEPVTPSPAALEAAARLVAARDADSRDAAVARGFASPLWSSGSGWRVGADRRRTLTFTHDGATHDVPAPVTPALDSSARPSTQTARIAAAFPHSAYSVDASSIPAAPPSTQNAGIVRAFPHSAYSVDAEGSGDGGAIAVAGGDGTIWVHADGRATELRHVGRAERLAAALAAVERGGADAAPELRAPMPGAVSAVAVADGDHVEAGADVLSVEAMKMEHRVRAPIAGVVRLAVAVGDQVRRDQVVAHVEPADAPATAETPPSAASAPIAPEPQTPATAAHQAVAAHPHEE</sequence>
<dbReference type="InterPro" id="IPR005479">
    <property type="entry name" value="CPAse_ATP-bd"/>
</dbReference>
<dbReference type="SUPFAM" id="SSF56059">
    <property type="entry name" value="Glutathione synthetase ATP-binding domain-like"/>
    <property type="match status" value="1"/>
</dbReference>
<dbReference type="SUPFAM" id="SSF52440">
    <property type="entry name" value="PreATP-grasp domain"/>
    <property type="match status" value="1"/>
</dbReference>
<evidence type="ECO:0000313" key="13">
    <source>
        <dbReference type="EMBL" id="GLI25834.1"/>
    </source>
</evidence>
<dbReference type="PROSITE" id="PS00867">
    <property type="entry name" value="CPSASE_2"/>
    <property type="match status" value="1"/>
</dbReference>
<evidence type="ECO:0000256" key="2">
    <source>
        <dbReference type="ARBA" id="ARBA00013263"/>
    </source>
</evidence>
<keyword evidence="6" id="KW-0092">Biotin</keyword>
<dbReference type="PROSITE" id="PS50979">
    <property type="entry name" value="BC"/>
    <property type="match status" value="1"/>
</dbReference>
<name>A0A9W6CS50_9MICO</name>
<evidence type="ECO:0000313" key="14">
    <source>
        <dbReference type="Proteomes" id="UP001144396"/>
    </source>
</evidence>
<feature type="domain" description="Biotin carboxylation" evidence="12">
    <location>
        <begin position="5"/>
        <end position="452"/>
    </location>
</feature>
<accession>A0A9W6CS50</accession>
<evidence type="ECO:0000259" key="11">
    <source>
        <dbReference type="PROSITE" id="PS50975"/>
    </source>
</evidence>
<dbReference type="Gene3D" id="3.30.470.20">
    <property type="entry name" value="ATP-grasp fold, B domain"/>
    <property type="match status" value="1"/>
</dbReference>
<dbReference type="Gene3D" id="2.40.50.100">
    <property type="match status" value="1"/>
</dbReference>
<evidence type="ECO:0000256" key="4">
    <source>
        <dbReference type="ARBA" id="ARBA00022741"/>
    </source>
</evidence>
<dbReference type="CDD" id="cd06850">
    <property type="entry name" value="biotinyl_domain"/>
    <property type="match status" value="1"/>
</dbReference>
<dbReference type="InterPro" id="IPR011053">
    <property type="entry name" value="Single_hybrid_motif"/>
</dbReference>
<evidence type="ECO:0000256" key="8">
    <source>
        <dbReference type="PROSITE-ProRule" id="PRU00409"/>
    </source>
</evidence>
<dbReference type="Proteomes" id="UP001144396">
    <property type="component" value="Unassembled WGS sequence"/>
</dbReference>